<evidence type="ECO:0000313" key="1">
    <source>
        <dbReference type="EMBL" id="KII83417.1"/>
    </source>
</evidence>
<gene>
    <name evidence="1" type="ORF">PLICRDRAFT_180495</name>
</gene>
<dbReference type="EMBL" id="KN832578">
    <property type="protein sequence ID" value="KII83417.1"/>
    <property type="molecule type" value="Genomic_DNA"/>
</dbReference>
<organism evidence="1 2">
    <name type="scientific">Plicaturopsis crispa FD-325 SS-3</name>
    <dbReference type="NCBI Taxonomy" id="944288"/>
    <lineage>
        <taxon>Eukaryota</taxon>
        <taxon>Fungi</taxon>
        <taxon>Dikarya</taxon>
        <taxon>Basidiomycota</taxon>
        <taxon>Agaricomycotina</taxon>
        <taxon>Agaricomycetes</taxon>
        <taxon>Agaricomycetidae</taxon>
        <taxon>Amylocorticiales</taxon>
        <taxon>Amylocorticiaceae</taxon>
        <taxon>Plicatura</taxon>
        <taxon>Plicaturopsis crispa</taxon>
    </lineage>
</organism>
<keyword evidence="2" id="KW-1185">Reference proteome</keyword>
<dbReference type="AlphaFoldDB" id="A0A0C9SQ73"/>
<dbReference type="HOGENOM" id="CLU_051720_1_0_1"/>
<dbReference type="OrthoDB" id="2795673at2759"/>
<dbReference type="Proteomes" id="UP000053263">
    <property type="component" value="Unassembled WGS sequence"/>
</dbReference>
<name>A0A0C9SQ73_PLICR</name>
<accession>A0A0C9SQ73</accession>
<evidence type="ECO:0008006" key="3">
    <source>
        <dbReference type="Google" id="ProtNLM"/>
    </source>
</evidence>
<protein>
    <recommendedName>
        <fullName evidence="3">F-box domain-containing protein</fullName>
    </recommendedName>
</protein>
<sequence length="289" mass="31569">MALELLSSSKVPASAQSLPTELVLRIFDLAASSSKASALALCLVASWVRADALRHLLAAVTIHNDRQLQAFTDVMSASSQRIDPAAVQHVWLALPSPACALVARLTHLTHLAITVPSLFHTVHDEQLFGSDGALHITVLPTQFDRCWFDLTAKRAAMPEDERSRVFERLTHLHTPSATPRLVRAFPGLTHLAMPLPVPLPAVGHVGGTCGVALASPVLRVLVLVVSPATLATCERKDIAGWVRKYREEDPRVYVLESDPKDLEAEWMEEVKGGDSVWDRAVRQTQAWVA</sequence>
<reference evidence="1 2" key="1">
    <citation type="submission" date="2014-06" db="EMBL/GenBank/DDBJ databases">
        <title>Evolutionary Origins and Diversification of the Mycorrhizal Mutualists.</title>
        <authorList>
            <consortium name="DOE Joint Genome Institute"/>
            <consortium name="Mycorrhizal Genomics Consortium"/>
            <person name="Kohler A."/>
            <person name="Kuo A."/>
            <person name="Nagy L.G."/>
            <person name="Floudas D."/>
            <person name="Copeland A."/>
            <person name="Barry K.W."/>
            <person name="Cichocki N."/>
            <person name="Veneault-Fourrey C."/>
            <person name="LaButti K."/>
            <person name="Lindquist E.A."/>
            <person name="Lipzen A."/>
            <person name="Lundell T."/>
            <person name="Morin E."/>
            <person name="Murat C."/>
            <person name="Riley R."/>
            <person name="Ohm R."/>
            <person name="Sun H."/>
            <person name="Tunlid A."/>
            <person name="Henrissat B."/>
            <person name="Grigoriev I.V."/>
            <person name="Hibbett D.S."/>
            <person name="Martin F."/>
        </authorList>
    </citation>
    <scope>NUCLEOTIDE SEQUENCE [LARGE SCALE GENOMIC DNA]</scope>
    <source>
        <strain evidence="1 2">FD-325 SS-3</strain>
    </source>
</reference>
<evidence type="ECO:0000313" key="2">
    <source>
        <dbReference type="Proteomes" id="UP000053263"/>
    </source>
</evidence>
<proteinExistence type="predicted"/>